<keyword evidence="3" id="KW-1185">Reference proteome</keyword>
<reference evidence="2 3" key="2">
    <citation type="submission" date="2020-03" db="EMBL/GenBank/DDBJ databases">
        <authorList>
            <person name="Ichikawa N."/>
            <person name="Kimura A."/>
            <person name="Kitahashi Y."/>
            <person name="Uohara A."/>
        </authorList>
    </citation>
    <scope>NUCLEOTIDE SEQUENCE [LARGE SCALE GENOMIC DNA]</scope>
    <source>
        <strain evidence="2 3">NBRC 105367</strain>
    </source>
</reference>
<dbReference type="RefSeq" id="WP_173159430.1">
    <property type="nucleotide sequence ID" value="NZ_AP022871.1"/>
</dbReference>
<feature type="signal peptide" evidence="1">
    <location>
        <begin position="1"/>
        <end position="44"/>
    </location>
</feature>
<evidence type="ECO:0000256" key="1">
    <source>
        <dbReference type="SAM" id="SignalP"/>
    </source>
</evidence>
<sequence>MMGSHVKSPNDKRQSATIKQLRRRALVVSVVMAGSFTAAVPAQAASPLNGCPVGYFCIYPQDAGYNNNQPSHMFYYYGWYNLSNMYGNHAVVNNQFGEQGAEALVDLCDRYNGRWQSFREIIPQGQGWYSVNFTPINSIKLYLWGGSAGYGNGCVQI</sequence>
<evidence type="ECO:0008006" key="4">
    <source>
        <dbReference type="Google" id="ProtNLM"/>
    </source>
</evidence>
<evidence type="ECO:0000313" key="2">
    <source>
        <dbReference type="EMBL" id="BCB88121.1"/>
    </source>
</evidence>
<proteinExistence type="predicted"/>
<gene>
    <name evidence="2" type="ORF">Psuf_054340</name>
</gene>
<keyword evidence="1" id="KW-0732">Signal</keyword>
<organism evidence="2 3">
    <name type="scientific">Phytohabitans suffuscus</name>
    <dbReference type="NCBI Taxonomy" id="624315"/>
    <lineage>
        <taxon>Bacteria</taxon>
        <taxon>Bacillati</taxon>
        <taxon>Actinomycetota</taxon>
        <taxon>Actinomycetes</taxon>
        <taxon>Micromonosporales</taxon>
        <taxon>Micromonosporaceae</taxon>
    </lineage>
</organism>
<dbReference type="Proteomes" id="UP000503011">
    <property type="component" value="Chromosome"/>
</dbReference>
<evidence type="ECO:0000313" key="3">
    <source>
        <dbReference type="Proteomes" id="UP000503011"/>
    </source>
</evidence>
<dbReference type="AlphaFoldDB" id="A0A6F8YQC7"/>
<dbReference type="KEGG" id="psuu:Psuf_054340"/>
<protein>
    <recommendedName>
        <fullName evidence="4">Peptidase inhibitor family I36</fullName>
    </recommendedName>
</protein>
<dbReference type="EMBL" id="AP022871">
    <property type="protein sequence ID" value="BCB88121.1"/>
    <property type="molecule type" value="Genomic_DNA"/>
</dbReference>
<reference evidence="2 3" key="1">
    <citation type="submission" date="2020-03" db="EMBL/GenBank/DDBJ databases">
        <title>Whole genome shotgun sequence of Phytohabitans suffuscus NBRC 105367.</title>
        <authorList>
            <person name="Komaki H."/>
            <person name="Tamura T."/>
        </authorList>
    </citation>
    <scope>NUCLEOTIDE SEQUENCE [LARGE SCALE GENOMIC DNA]</scope>
    <source>
        <strain evidence="2 3">NBRC 105367</strain>
    </source>
</reference>
<accession>A0A6F8YQC7</accession>
<feature type="chain" id="PRO_5026237733" description="Peptidase inhibitor family I36" evidence="1">
    <location>
        <begin position="45"/>
        <end position="157"/>
    </location>
</feature>
<name>A0A6F8YQC7_9ACTN</name>